<organism evidence="2 3">
    <name type="scientific">Streptomyces lunaelactis</name>
    <dbReference type="NCBI Taxonomy" id="1535768"/>
    <lineage>
        <taxon>Bacteria</taxon>
        <taxon>Bacillati</taxon>
        <taxon>Actinomycetota</taxon>
        <taxon>Actinomycetes</taxon>
        <taxon>Kitasatosporales</taxon>
        <taxon>Streptomycetaceae</taxon>
        <taxon>Streptomyces</taxon>
    </lineage>
</organism>
<dbReference type="SUPFAM" id="SSF56112">
    <property type="entry name" value="Protein kinase-like (PK-like)"/>
    <property type="match status" value="1"/>
</dbReference>
<dbReference type="AlphaFoldDB" id="A0A2R4SWK1"/>
<proteinExistence type="predicted"/>
<keyword evidence="3" id="KW-1185">Reference proteome</keyword>
<dbReference type="InterPro" id="IPR011009">
    <property type="entry name" value="Kinase-like_dom_sf"/>
</dbReference>
<reference evidence="2 3" key="1">
    <citation type="submission" date="2018-01" db="EMBL/GenBank/DDBJ databases">
        <title>Complete genome sequence of Streptomyces lunaelactis MM109T, a Ferroverdin A producer isolated from cave moonmilk deposits.</title>
        <authorList>
            <person name="Naome A."/>
            <person name="Martinet L."/>
            <person name="Maciejewska M."/>
            <person name="Anderssen S."/>
            <person name="Adam D."/>
            <person name="Tenconi E."/>
            <person name="Deflandre B."/>
            <person name="Arguelles-Arias A."/>
            <person name="Calusinska M."/>
            <person name="Copieters W."/>
            <person name="Karim L."/>
            <person name="Hanikenne M."/>
            <person name="Baurain D."/>
            <person name="van Wezel G."/>
            <person name="Smargiasso N."/>
            <person name="de Pauw E."/>
            <person name="Delfosse P."/>
            <person name="Rigali S."/>
        </authorList>
    </citation>
    <scope>NUCLEOTIDE SEQUENCE [LARGE SCALE GENOMIC DNA]</scope>
    <source>
        <strain evidence="2 3">MM109</strain>
    </source>
</reference>
<name>A0A2R4SWK1_9ACTN</name>
<evidence type="ECO:0000313" key="3">
    <source>
        <dbReference type="Proteomes" id="UP000244201"/>
    </source>
</evidence>
<dbReference type="KEGG" id="slk:SLUN_02460"/>
<evidence type="ECO:0000259" key="1">
    <source>
        <dbReference type="Pfam" id="PF01636"/>
    </source>
</evidence>
<dbReference type="Gene3D" id="3.90.1200.10">
    <property type="match status" value="1"/>
</dbReference>
<gene>
    <name evidence="2" type="ORF">SLUN_02460</name>
</gene>
<protein>
    <recommendedName>
        <fullName evidence="1">Aminoglycoside phosphotransferase domain-containing protein</fullName>
    </recommendedName>
</protein>
<feature type="domain" description="Aminoglycoside phosphotransferase" evidence="1">
    <location>
        <begin position="73"/>
        <end position="289"/>
    </location>
</feature>
<dbReference type="InterPro" id="IPR002575">
    <property type="entry name" value="Aminoglycoside_PTrfase"/>
</dbReference>
<dbReference type="Pfam" id="PF01636">
    <property type="entry name" value="APH"/>
    <property type="match status" value="1"/>
</dbReference>
<evidence type="ECO:0000313" key="2">
    <source>
        <dbReference type="EMBL" id="AVZ71263.1"/>
    </source>
</evidence>
<sequence>MSRLDGGSVEDAFPRADVWGSRLRGLLPLRPRGVLTRPADLLTARHLANQLRADRAGFRDLHRLQRTVSDLLVFELEDEKRPLVVKHPRSSRAAASLARGCEAVRDLTFDDRLDEWRRLLPPMEVCRLGGRLPLVAEGRLPGVEGDELLRRSPHLTRQVTASALGAVCELHRATGRLECVTSHIGHWVDPQLAILAEEIPWCRRGRGAAATEALRERLRSGLTGHNLTVAWTHGDFHPGNILLNGEHGTLTGVIDWANARRDGPCAIDAYTFVLTLRHQRGGRELGQIVADVVRRGSLLPEDRRLLAEADVPPTDEGPEEDVLPLLTWLWHVAGNAEKSARYGRSHHWVAGNVVPVLKEVARR</sequence>
<dbReference type="Proteomes" id="UP000244201">
    <property type="component" value="Chromosome"/>
</dbReference>
<dbReference type="EMBL" id="CP026304">
    <property type="protein sequence ID" value="AVZ71263.1"/>
    <property type="molecule type" value="Genomic_DNA"/>
</dbReference>
<accession>A0A2R4SWK1</accession>